<evidence type="ECO:0000313" key="3">
    <source>
        <dbReference type="Proteomes" id="UP000729402"/>
    </source>
</evidence>
<dbReference type="EMBL" id="JAAALK010000082">
    <property type="protein sequence ID" value="KAG8086719.1"/>
    <property type="molecule type" value="Genomic_DNA"/>
</dbReference>
<dbReference type="OrthoDB" id="619142at2759"/>
<evidence type="ECO:0000313" key="2">
    <source>
        <dbReference type="EMBL" id="KAG8086719.1"/>
    </source>
</evidence>
<feature type="region of interest" description="Disordered" evidence="1">
    <location>
        <begin position="1"/>
        <end position="27"/>
    </location>
</feature>
<evidence type="ECO:0000256" key="1">
    <source>
        <dbReference type="SAM" id="MobiDB-lite"/>
    </source>
</evidence>
<gene>
    <name evidence="2" type="ORF">GUJ93_ZPchr0010g7652</name>
</gene>
<name>A0A8J5WC78_ZIZPA</name>
<comment type="caution">
    <text evidence="2">The sequence shown here is derived from an EMBL/GenBank/DDBJ whole genome shotgun (WGS) entry which is preliminary data.</text>
</comment>
<dbReference type="PANTHER" id="PTHR33883">
    <property type="entry name" value="WPP DOMAIN-ASSOCIATED PROTEIN"/>
    <property type="match status" value="1"/>
</dbReference>
<keyword evidence="3" id="KW-1185">Reference proteome</keyword>
<protein>
    <submittedName>
        <fullName evidence="2">Uncharacterized protein</fullName>
    </submittedName>
</protein>
<dbReference type="Proteomes" id="UP000729402">
    <property type="component" value="Unassembled WGS sequence"/>
</dbReference>
<reference evidence="2" key="2">
    <citation type="submission" date="2021-02" db="EMBL/GenBank/DDBJ databases">
        <authorList>
            <person name="Kimball J.A."/>
            <person name="Haas M.W."/>
            <person name="Macchietto M."/>
            <person name="Kono T."/>
            <person name="Duquette J."/>
            <person name="Shao M."/>
        </authorList>
    </citation>
    <scope>NUCLEOTIDE SEQUENCE</scope>
    <source>
        <tissue evidence="2">Fresh leaf tissue</tissue>
    </source>
</reference>
<sequence>MAGSKDVPLVHSDENGSAAVQGEPSSDENKMIIDDLDAFWDELNTSLHVSRYVTDSVMKGIVSAVEQEAACQIASKDAEIALLKEKLQQLGNNSLSLSEGRDKYYEEVYNLRQQLEAISKSLLNSECGLSVSHYNNFEGAEDASKLRSKEQSSKDGIVKENGSKVLNEEIFVDPSVLKHMNRDELIAHFNKS</sequence>
<dbReference type="PANTHER" id="PTHR33883:SF10">
    <property type="entry name" value="WPP DOMAIN-ASSOCIATED PROTEIN"/>
    <property type="match status" value="1"/>
</dbReference>
<accession>A0A8J5WC78</accession>
<reference evidence="2" key="1">
    <citation type="journal article" date="2021" name="bioRxiv">
        <title>Whole Genome Assembly and Annotation of Northern Wild Rice, Zizania palustris L., Supports a Whole Genome Duplication in the Zizania Genus.</title>
        <authorList>
            <person name="Haas M."/>
            <person name="Kono T."/>
            <person name="Macchietto M."/>
            <person name="Millas R."/>
            <person name="McGilp L."/>
            <person name="Shao M."/>
            <person name="Duquette J."/>
            <person name="Hirsch C.N."/>
            <person name="Kimball J."/>
        </authorList>
    </citation>
    <scope>NUCLEOTIDE SEQUENCE</scope>
    <source>
        <tissue evidence="2">Fresh leaf tissue</tissue>
    </source>
</reference>
<proteinExistence type="predicted"/>
<dbReference type="InterPro" id="IPR037490">
    <property type="entry name" value="WAP"/>
</dbReference>
<dbReference type="AlphaFoldDB" id="A0A8J5WC78"/>
<organism evidence="2 3">
    <name type="scientific">Zizania palustris</name>
    <name type="common">Northern wild rice</name>
    <dbReference type="NCBI Taxonomy" id="103762"/>
    <lineage>
        <taxon>Eukaryota</taxon>
        <taxon>Viridiplantae</taxon>
        <taxon>Streptophyta</taxon>
        <taxon>Embryophyta</taxon>
        <taxon>Tracheophyta</taxon>
        <taxon>Spermatophyta</taxon>
        <taxon>Magnoliopsida</taxon>
        <taxon>Liliopsida</taxon>
        <taxon>Poales</taxon>
        <taxon>Poaceae</taxon>
        <taxon>BOP clade</taxon>
        <taxon>Oryzoideae</taxon>
        <taxon>Oryzeae</taxon>
        <taxon>Zizaniinae</taxon>
        <taxon>Zizania</taxon>
    </lineage>
</organism>